<feature type="domain" description="N-acetyltransferase" evidence="3">
    <location>
        <begin position="2"/>
        <end position="157"/>
    </location>
</feature>
<dbReference type="OrthoDB" id="4140682at2"/>
<sequence length="313" mass="35300">MLTVRSASSADFPALAALLTAEKFGDTTTTDDLRREEALRAPSDFFRRLVLDDDGRLLGTAEAGFDPMSHRPGKFKVNVRVHPAEQGRGFGRALYEALLTELLPLHPEELHVDVRATHGRAVRFARDRGFLEMWRRLDSVLDTPSFDFARFEGLEARVRNAGVEVVSLADLAKVPNVERRLYDLNTSLWHDVPYPEPLGTWTFEQFQAETLKAPSFDPRACLVAVKDDDLVGYSLLLRSGERLQTDMTGVRRDLRGRNVATLLKVRGVRYARDVDVSEIRTTNDTTNVPMLALNAKLGFRPLGSTIRFVRSYR</sequence>
<evidence type="ECO:0000256" key="1">
    <source>
        <dbReference type="ARBA" id="ARBA00022679"/>
    </source>
</evidence>
<proteinExistence type="predicted"/>
<dbReference type="SUPFAM" id="SSF55729">
    <property type="entry name" value="Acyl-CoA N-acyltransferases (Nat)"/>
    <property type="match status" value="2"/>
</dbReference>
<keyword evidence="1 4" id="KW-0808">Transferase</keyword>
<accession>A0A318S8X4</accession>
<evidence type="ECO:0000313" key="5">
    <source>
        <dbReference type="Proteomes" id="UP000248326"/>
    </source>
</evidence>
<name>A0A318S8X4_9DEIO</name>
<dbReference type="InterPro" id="IPR016181">
    <property type="entry name" value="Acyl_CoA_acyltransferase"/>
</dbReference>
<dbReference type="CDD" id="cd04301">
    <property type="entry name" value="NAT_SF"/>
    <property type="match status" value="1"/>
</dbReference>
<gene>
    <name evidence="4" type="ORF">DES52_10554</name>
</gene>
<dbReference type="PANTHER" id="PTHR43877:SF6">
    <property type="entry name" value="GCN5-RELATED N-ACETYLTRANSFERASE"/>
    <property type="match status" value="1"/>
</dbReference>
<dbReference type="GO" id="GO:0016747">
    <property type="term" value="F:acyltransferase activity, transferring groups other than amino-acyl groups"/>
    <property type="evidence" value="ECO:0007669"/>
    <property type="project" value="InterPro"/>
</dbReference>
<organism evidence="4 5">
    <name type="scientific">Deinococcus yavapaiensis KR-236</name>
    <dbReference type="NCBI Taxonomy" id="694435"/>
    <lineage>
        <taxon>Bacteria</taxon>
        <taxon>Thermotogati</taxon>
        <taxon>Deinococcota</taxon>
        <taxon>Deinococci</taxon>
        <taxon>Deinococcales</taxon>
        <taxon>Deinococcaceae</taxon>
        <taxon>Deinococcus</taxon>
    </lineage>
</organism>
<evidence type="ECO:0000313" key="4">
    <source>
        <dbReference type="EMBL" id="PYE54417.1"/>
    </source>
</evidence>
<dbReference type="Proteomes" id="UP000248326">
    <property type="component" value="Unassembled WGS sequence"/>
</dbReference>
<feature type="domain" description="N-acetyltransferase" evidence="3">
    <location>
        <begin position="161"/>
        <end position="313"/>
    </location>
</feature>
<evidence type="ECO:0000256" key="2">
    <source>
        <dbReference type="ARBA" id="ARBA00023315"/>
    </source>
</evidence>
<dbReference type="AlphaFoldDB" id="A0A318S8X4"/>
<dbReference type="PROSITE" id="PS51186">
    <property type="entry name" value="GNAT"/>
    <property type="match status" value="2"/>
</dbReference>
<evidence type="ECO:0000259" key="3">
    <source>
        <dbReference type="PROSITE" id="PS51186"/>
    </source>
</evidence>
<dbReference type="Gene3D" id="3.40.630.30">
    <property type="match status" value="1"/>
</dbReference>
<dbReference type="EMBL" id="QJSX01000005">
    <property type="protein sequence ID" value="PYE54417.1"/>
    <property type="molecule type" value="Genomic_DNA"/>
</dbReference>
<protein>
    <submittedName>
        <fullName evidence="4">L-amino acid N-acyltransferase YncA</fullName>
    </submittedName>
</protein>
<dbReference type="InterPro" id="IPR050832">
    <property type="entry name" value="Bact_Acetyltransf"/>
</dbReference>
<keyword evidence="5" id="KW-1185">Reference proteome</keyword>
<keyword evidence="2 4" id="KW-0012">Acyltransferase</keyword>
<dbReference type="Pfam" id="PF00583">
    <property type="entry name" value="Acetyltransf_1"/>
    <property type="match status" value="2"/>
</dbReference>
<dbReference type="RefSeq" id="WP_110886211.1">
    <property type="nucleotide sequence ID" value="NZ_QJSX01000005.1"/>
</dbReference>
<comment type="caution">
    <text evidence="4">The sequence shown here is derived from an EMBL/GenBank/DDBJ whole genome shotgun (WGS) entry which is preliminary data.</text>
</comment>
<reference evidence="4 5" key="1">
    <citation type="submission" date="2018-06" db="EMBL/GenBank/DDBJ databases">
        <title>Genomic Encyclopedia of Type Strains, Phase IV (KMG-IV): sequencing the most valuable type-strain genomes for metagenomic binning, comparative biology and taxonomic classification.</title>
        <authorList>
            <person name="Goeker M."/>
        </authorList>
    </citation>
    <scope>NUCLEOTIDE SEQUENCE [LARGE SCALE GENOMIC DNA]</scope>
    <source>
        <strain evidence="4 5">DSM 18048</strain>
    </source>
</reference>
<dbReference type="InterPro" id="IPR000182">
    <property type="entry name" value="GNAT_dom"/>
</dbReference>
<dbReference type="PANTHER" id="PTHR43877">
    <property type="entry name" value="AMINOALKYLPHOSPHONATE N-ACETYLTRANSFERASE-RELATED-RELATED"/>
    <property type="match status" value="1"/>
</dbReference>